<dbReference type="AlphaFoldDB" id="A0A6V7PX81"/>
<proteinExistence type="predicted"/>
<feature type="region of interest" description="Disordered" evidence="1">
    <location>
        <begin position="74"/>
        <end position="100"/>
    </location>
</feature>
<accession>A0A6V7PX81</accession>
<evidence type="ECO:0000256" key="1">
    <source>
        <dbReference type="SAM" id="MobiDB-lite"/>
    </source>
</evidence>
<dbReference type="PANTHER" id="PTHR45763:SF54">
    <property type="entry name" value="HYDROLASE, ALPHA_BETA FOLD FAMILY PROTEIN, EXPRESSED"/>
    <property type="match status" value="1"/>
</dbReference>
<protein>
    <submittedName>
        <fullName evidence="2">Uncharacterized protein</fullName>
    </submittedName>
</protein>
<dbReference type="PANTHER" id="PTHR45763">
    <property type="entry name" value="HYDROLASE, ALPHA/BETA FOLD FAMILY PROTEIN, EXPRESSED-RELATED"/>
    <property type="match status" value="1"/>
</dbReference>
<reference evidence="2" key="1">
    <citation type="submission" date="2020-07" db="EMBL/GenBank/DDBJ databases">
        <authorList>
            <person name="Lin J."/>
        </authorList>
    </citation>
    <scope>NUCLEOTIDE SEQUENCE</scope>
</reference>
<evidence type="ECO:0000313" key="2">
    <source>
        <dbReference type="EMBL" id="CAD1835472.1"/>
    </source>
</evidence>
<name>A0A6V7PX81_ANACO</name>
<gene>
    <name evidence="2" type="ORF">CB5_LOCUS18683</name>
</gene>
<organism evidence="2">
    <name type="scientific">Ananas comosus var. bracteatus</name>
    <name type="common">red pineapple</name>
    <dbReference type="NCBI Taxonomy" id="296719"/>
    <lineage>
        <taxon>Eukaryota</taxon>
        <taxon>Viridiplantae</taxon>
        <taxon>Streptophyta</taxon>
        <taxon>Embryophyta</taxon>
        <taxon>Tracheophyta</taxon>
        <taxon>Spermatophyta</taxon>
        <taxon>Magnoliopsida</taxon>
        <taxon>Liliopsida</taxon>
        <taxon>Poales</taxon>
        <taxon>Bromeliaceae</taxon>
        <taxon>Bromelioideae</taxon>
        <taxon>Ananas</taxon>
    </lineage>
</organism>
<feature type="compositionally biased region" description="Low complexity" evidence="1">
    <location>
        <begin position="79"/>
        <end position="90"/>
    </location>
</feature>
<dbReference type="EMBL" id="LR862153">
    <property type="protein sequence ID" value="CAD1835472.1"/>
    <property type="molecule type" value="Genomic_DNA"/>
</dbReference>
<sequence length="100" mass="10755">MAFFNSHTNNLVEGKRVGIAVAMAAAAVGSWWWKALRPPRPLVCGSDGGPPVTAPRIRLRDGRFLAYAESGVARERAASRSSSPTASPVPDWIPFTPPRN</sequence>